<dbReference type="Pfam" id="PF12323">
    <property type="entry name" value="HTH_OrfB_IS605"/>
    <property type="match status" value="1"/>
</dbReference>
<evidence type="ECO:0000256" key="2">
    <source>
        <dbReference type="ARBA" id="ARBA00022578"/>
    </source>
</evidence>
<dbReference type="Proteomes" id="UP000008037">
    <property type="component" value="Chromosome"/>
</dbReference>
<dbReference type="STRING" id="1237085.Ngar_c34160"/>
<dbReference type="OrthoDB" id="11395at2157"/>
<dbReference type="GO" id="GO:0003677">
    <property type="term" value="F:DNA binding"/>
    <property type="evidence" value="ECO:0007669"/>
    <property type="project" value="UniProtKB-KW"/>
</dbReference>
<evidence type="ECO:0000256" key="3">
    <source>
        <dbReference type="ARBA" id="ARBA00022723"/>
    </source>
</evidence>
<evidence type="ECO:0000313" key="11">
    <source>
        <dbReference type="Proteomes" id="UP000008037"/>
    </source>
</evidence>
<dbReference type="InterPro" id="IPR010095">
    <property type="entry name" value="Cas12f1-like_TNB"/>
</dbReference>
<evidence type="ECO:0000259" key="9">
    <source>
        <dbReference type="Pfam" id="PF12323"/>
    </source>
</evidence>
<keyword evidence="2" id="KW-0815">Transposition</keyword>
<dbReference type="Pfam" id="PF01385">
    <property type="entry name" value="OrfB_IS605"/>
    <property type="match status" value="1"/>
</dbReference>
<comment type="similarity">
    <text evidence="1">In the C-terminal section; belongs to the transposase 35 family.</text>
</comment>
<evidence type="ECO:0000313" key="10">
    <source>
        <dbReference type="EMBL" id="AFU60331.1"/>
    </source>
</evidence>
<dbReference type="GO" id="GO:0006310">
    <property type="term" value="P:DNA recombination"/>
    <property type="evidence" value="ECO:0007669"/>
    <property type="project" value="UniProtKB-KW"/>
</dbReference>
<evidence type="ECO:0000256" key="1">
    <source>
        <dbReference type="ARBA" id="ARBA00008761"/>
    </source>
</evidence>
<dbReference type="GeneID" id="13797226"/>
<keyword evidence="3" id="KW-0479">Metal-binding</keyword>
<keyword evidence="11" id="KW-1185">Reference proteome</keyword>
<dbReference type="BioCyc" id="CNIT1237085:G1324-3417-MONOMER"/>
<dbReference type="Pfam" id="PF07282">
    <property type="entry name" value="Cas12f1-like_TNB"/>
    <property type="match status" value="1"/>
</dbReference>
<evidence type="ECO:0000256" key="4">
    <source>
        <dbReference type="ARBA" id="ARBA00022833"/>
    </source>
</evidence>
<dbReference type="HOGENOM" id="CLU_032903_0_1_2"/>
<dbReference type="EMBL" id="CP002408">
    <property type="protein sequence ID" value="AFU60331.1"/>
    <property type="molecule type" value="Genomic_DNA"/>
</dbReference>
<keyword evidence="5" id="KW-0238">DNA-binding</keyword>
<dbReference type="GO" id="GO:0046872">
    <property type="term" value="F:metal ion binding"/>
    <property type="evidence" value="ECO:0007669"/>
    <property type="project" value="UniProtKB-KW"/>
</dbReference>
<evidence type="ECO:0000259" key="7">
    <source>
        <dbReference type="Pfam" id="PF01385"/>
    </source>
</evidence>
<gene>
    <name evidence="10" type="ordered locus">Ngar_c34160</name>
</gene>
<dbReference type="InterPro" id="IPR001959">
    <property type="entry name" value="Transposase"/>
</dbReference>
<proteinExistence type="inferred from homology"/>
<dbReference type="AlphaFoldDB" id="K0IG00"/>
<reference evidence="10 11" key="1">
    <citation type="journal article" date="2012" name="Environ. Microbiol.">
        <title>The genome of the ammonia-oxidizing Candidatus Nitrososphaera gargensis: insights into metabolic versatility and environmental adaptations.</title>
        <authorList>
            <person name="Spang A."/>
            <person name="Poehlein A."/>
            <person name="Offre P."/>
            <person name="Zumbragel S."/>
            <person name="Haider S."/>
            <person name="Rychlik N."/>
            <person name="Nowka B."/>
            <person name="Schmeisser C."/>
            <person name="Lebedeva E.V."/>
            <person name="Rattei T."/>
            <person name="Bohm C."/>
            <person name="Schmid M."/>
            <person name="Galushko A."/>
            <person name="Hatzenpichler R."/>
            <person name="Weinmaier T."/>
            <person name="Daniel R."/>
            <person name="Schleper C."/>
            <person name="Spieck E."/>
            <person name="Streit W."/>
            <person name="Wagner M."/>
        </authorList>
    </citation>
    <scope>NUCLEOTIDE SEQUENCE [LARGE SCALE GENOMIC DNA]</scope>
    <source>
        <strain evidence="11">Ga9.2</strain>
    </source>
</reference>
<sequence>MRNFRFRLYPTKEQESKLRNSLGASRWLYNYFVSKGNLPIQDTQFMLTELKEEEAWLRNYHSKMLQMVVHKIDSNRKVLNALRMNGYKIGKMNFIGEEDYNSFTYSQSGFRIERHGNTDLLWLSKIGYIEIRLHRHPTNIKQITIVRRINKWYALICCEIAKPIFRFINPKKSVGMDVGITKFLHDSNNSTIDNPLFVKKMLKSLRRAQRRLSRRHKYSKNRLKAKTRLQILHERIRNKRLDFLHKVSTRYSKNYDVIFLERLRVSSMVKNYHLARNIIDSGWSTFKNILAYKTKLVIEVPSNNTSVNCSKCGNKVPKSLAVRIHKCNVCNLMIDRDYNASLNIKKKGLLLLLPQGLWEATPVEILSESVKQEQNIVQRIVVHYRSIEETV</sequence>
<dbReference type="NCBIfam" id="NF040570">
    <property type="entry name" value="guided_TnpB"/>
    <property type="match status" value="1"/>
</dbReference>
<dbReference type="RefSeq" id="WP_015020864.1">
    <property type="nucleotide sequence ID" value="NC_018719.1"/>
</dbReference>
<keyword evidence="4" id="KW-0862">Zinc</keyword>
<dbReference type="KEGG" id="nga:Ngar_c34160"/>
<keyword evidence="6" id="KW-0233">DNA recombination</keyword>
<dbReference type="InterPro" id="IPR021027">
    <property type="entry name" value="Transposase_put_HTH"/>
</dbReference>
<evidence type="ECO:0000256" key="6">
    <source>
        <dbReference type="ARBA" id="ARBA00023172"/>
    </source>
</evidence>
<evidence type="ECO:0000256" key="5">
    <source>
        <dbReference type="ARBA" id="ARBA00023125"/>
    </source>
</evidence>
<protein>
    <submittedName>
        <fullName evidence="10">Putative transposase</fullName>
    </submittedName>
</protein>
<feature type="domain" description="Transposase putative helix-turn-helix" evidence="9">
    <location>
        <begin position="2"/>
        <end position="34"/>
    </location>
</feature>
<evidence type="ECO:0000259" key="8">
    <source>
        <dbReference type="Pfam" id="PF07282"/>
    </source>
</evidence>
<dbReference type="InParanoid" id="K0IG00"/>
<dbReference type="GO" id="GO:0032196">
    <property type="term" value="P:transposition"/>
    <property type="evidence" value="ECO:0007669"/>
    <property type="project" value="UniProtKB-KW"/>
</dbReference>
<accession>K0IG00</accession>
<organism evidence="10 11">
    <name type="scientific">Nitrososphaera gargensis (strain Ga9.2)</name>
    <dbReference type="NCBI Taxonomy" id="1237085"/>
    <lineage>
        <taxon>Archaea</taxon>
        <taxon>Nitrososphaerota</taxon>
        <taxon>Nitrososphaeria</taxon>
        <taxon>Nitrososphaerales</taxon>
        <taxon>Nitrososphaeraceae</taxon>
        <taxon>Nitrososphaera</taxon>
    </lineage>
</organism>
<name>K0IG00_NITGG</name>
<feature type="domain" description="Cas12f1-like TNB" evidence="8">
    <location>
        <begin position="283"/>
        <end position="344"/>
    </location>
</feature>
<feature type="domain" description="Probable transposase IS891/IS1136/IS1341" evidence="7">
    <location>
        <begin position="168"/>
        <end position="271"/>
    </location>
</feature>